<evidence type="ECO:0000256" key="1">
    <source>
        <dbReference type="ARBA" id="ARBA00023015"/>
    </source>
</evidence>
<protein>
    <submittedName>
        <fullName evidence="6">TetR/AcrR family transcriptional regulator</fullName>
    </submittedName>
</protein>
<dbReference type="PRINTS" id="PR00455">
    <property type="entry name" value="HTHTETR"/>
</dbReference>
<dbReference type="RefSeq" id="WP_166152087.1">
    <property type="nucleotide sequence ID" value="NZ_JAAOIW010000006.1"/>
</dbReference>
<evidence type="ECO:0000259" key="5">
    <source>
        <dbReference type="PROSITE" id="PS50977"/>
    </source>
</evidence>
<keyword evidence="2 4" id="KW-0238">DNA-binding</keyword>
<dbReference type="InterPro" id="IPR050109">
    <property type="entry name" value="HTH-type_TetR-like_transc_reg"/>
</dbReference>
<dbReference type="PANTHER" id="PTHR30055">
    <property type="entry name" value="HTH-TYPE TRANSCRIPTIONAL REGULATOR RUTR"/>
    <property type="match status" value="1"/>
</dbReference>
<reference evidence="6" key="1">
    <citation type="submission" date="2020-03" db="EMBL/GenBank/DDBJ databases">
        <title>Draft sequencing of Paenibacilllus sp. S3N08.</title>
        <authorList>
            <person name="Kim D.-U."/>
        </authorList>
    </citation>
    <scope>NUCLEOTIDE SEQUENCE</scope>
    <source>
        <strain evidence="6">S3N08</strain>
    </source>
</reference>
<keyword evidence="1" id="KW-0805">Transcription regulation</keyword>
<feature type="domain" description="HTH tetR-type" evidence="5">
    <location>
        <begin position="1"/>
        <end position="60"/>
    </location>
</feature>
<proteinExistence type="predicted"/>
<evidence type="ECO:0000256" key="4">
    <source>
        <dbReference type="PROSITE-ProRule" id="PRU00335"/>
    </source>
</evidence>
<evidence type="ECO:0000256" key="3">
    <source>
        <dbReference type="ARBA" id="ARBA00023163"/>
    </source>
</evidence>
<dbReference type="InterPro" id="IPR009057">
    <property type="entry name" value="Homeodomain-like_sf"/>
</dbReference>
<evidence type="ECO:0000256" key="2">
    <source>
        <dbReference type="ARBA" id="ARBA00023125"/>
    </source>
</evidence>
<name>A0ABX0JDM5_9BACL</name>
<dbReference type="PANTHER" id="PTHR30055:SF238">
    <property type="entry name" value="MYCOFACTOCIN BIOSYNTHESIS TRANSCRIPTIONAL REGULATOR MFTR-RELATED"/>
    <property type="match status" value="1"/>
</dbReference>
<dbReference type="Gene3D" id="1.10.10.60">
    <property type="entry name" value="Homeodomain-like"/>
    <property type="match status" value="1"/>
</dbReference>
<sequence length="204" mass="23668">MTINQLHDIALKQFALRGYEGATLETIAREVGIKKQSIYGHFKNKEQFFLHVFKSSVNTEIEFLDQLFQAQAELALEDMLLHLIRQYKDRYADIPTLRLIMYAGFIFPPQLEKPIGSMIAAYISHKRTAVYHLFSRPDHPAMRVDARQATEAYMNLLEGMLVELIYGGTSRFDGRLEASWDIFWYGIQIQAVQPSRHAERKQVD</sequence>
<organism evidence="6 7">
    <name type="scientific">Paenibacillus agricola</name>
    <dbReference type="NCBI Taxonomy" id="2716264"/>
    <lineage>
        <taxon>Bacteria</taxon>
        <taxon>Bacillati</taxon>
        <taxon>Bacillota</taxon>
        <taxon>Bacilli</taxon>
        <taxon>Bacillales</taxon>
        <taxon>Paenibacillaceae</taxon>
        <taxon>Paenibacillus</taxon>
    </lineage>
</organism>
<dbReference type="Pfam" id="PF00440">
    <property type="entry name" value="TetR_N"/>
    <property type="match status" value="1"/>
</dbReference>
<gene>
    <name evidence="6" type="ORF">G9U52_18350</name>
</gene>
<keyword evidence="7" id="KW-1185">Reference proteome</keyword>
<dbReference type="InterPro" id="IPR001647">
    <property type="entry name" value="HTH_TetR"/>
</dbReference>
<dbReference type="Proteomes" id="UP001165962">
    <property type="component" value="Unassembled WGS sequence"/>
</dbReference>
<evidence type="ECO:0000313" key="7">
    <source>
        <dbReference type="Proteomes" id="UP001165962"/>
    </source>
</evidence>
<feature type="DNA-binding region" description="H-T-H motif" evidence="4">
    <location>
        <begin position="23"/>
        <end position="42"/>
    </location>
</feature>
<comment type="caution">
    <text evidence="6">The sequence shown here is derived from an EMBL/GenBank/DDBJ whole genome shotgun (WGS) entry which is preliminary data.</text>
</comment>
<keyword evidence="3" id="KW-0804">Transcription</keyword>
<dbReference type="PROSITE" id="PS50977">
    <property type="entry name" value="HTH_TETR_2"/>
    <property type="match status" value="1"/>
</dbReference>
<dbReference type="SUPFAM" id="SSF46689">
    <property type="entry name" value="Homeodomain-like"/>
    <property type="match status" value="1"/>
</dbReference>
<dbReference type="Gene3D" id="1.10.357.10">
    <property type="entry name" value="Tetracycline Repressor, domain 2"/>
    <property type="match status" value="1"/>
</dbReference>
<accession>A0ABX0JDM5</accession>
<evidence type="ECO:0000313" key="6">
    <source>
        <dbReference type="EMBL" id="NHN31800.1"/>
    </source>
</evidence>
<dbReference type="EMBL" id="JAAOIW010000006">
    <property type="protein sequence ID" value="NHN31800.1"/>
    <property type="molecule type" value="Genomic_DNA"/>
</dbReference>